<dbReference type="InterPro" id="IPR029058">
    <property type="entry name" value="AB_hydrolase_fold"/>
</dbReference>
<evidence type="ECO:0000313" key="1">
    <source>
        <dbReference type="EMBL" id="KAF5392327.1"/>
    </source>
</evidence>
<dbReference type="Gene3D" id="3.40.50.1820">
    <property type="entry name" value="alpha/beta hydrolase"/>
    <property type="match status" value="1"/>
</dbReference>
<dbReference type="EMBL" id="JAACJN010000006">
    <property type="protein sequence ID" value="KAF5392327.1"/>
    <property type="molecule type" value="Genomic_DNA"/>
</dbReference>
<evidence type="ECO:0000313" key="2">
    <source>
        <dbReference type="Proteomes" id="UP000518752"/>
    </source>
</evidence>
<dbReference type="SUPFAM" id="SSF53474">
    <property type="entry name" value="alpha/beta-Hydrolases"/>
    <property type="match status" value="1"/>
</dbReference>
<sequence>MQAANSKCTVCTDTPMGQSPFNKDKYNVGGLPVNVYSSPKSDKSEPVFILFFLHGRLGEAENLEVPIRAIYEKVEKELIIVTFDHRNHGHRRVDDRGNHSWDEDETKSNATHAIDMYAIQEGSARDVSFLIDYLPPYLFPESERSISGWGLAGVSLGGHSTWTALAREPRIQVGIPIIGCPDYLLLISVRAAKFGISLDSTRYFPESLLALIRAQAPPFTPYLHSDSSNPFYGKKILVLSGGEDPLVPWESSRGFVEGLQVGPEGNKKVFVQADTGHTLTPEMLSEMSEFLQSVL</sequence>
<dbReference type="PANTHER" id="PTHR47381">
    <property type="entry name" value="ALPHA/BETA-HYDROLASES SUPERFAMILY PROTEIN"/>
    <property type="match status" value="1"/>
</dbReference>
<accession>A0A8H5HZL8</accession>
<proteinExistence type="predicted"/>
<protein>
    <recommendedName>
        <fullName evidence="3">Alpha/beta-hydrolase</fullName>
    </recommendedName>
</protein>
<gene>
    <name evidence="1" type="ORF">D9757_001367</name>
</gene>
<dbReference type="Proteomes" id="UP000518752">
    <property type="component" value="Unassembled WGS sequence"/>
</dbReference>
<comment type="caution">
    <text evidence="1">The sequence shown here is derived from an EMBL/GenBank/DDBJ whole genome shotgun (WGS) entry which is preliminary data.</text>
</comment>
<dbReference type="OrthoDB" id="2152248at2759"/>
<dbReference type="AlphaFoldDB" id="A0A8H5HZL8"/>
<dbReference type="PANTHER" id="PTHR47381:SF3">
    <property type="entry name" value="ALPHA_BETA-HYDROLASES SUPERFAMILY PROTEIN"/>
    <property type="match status" value="1"/>
</dbReference>
<keyword evidence="2" id="KW-1185">Reference proteome</keyword>
<reference evidence="1 2" key="1">
    <citation type="journal article" date="2020" name="ISME J.">
        <title>Uncovering the hidden diversity of litter-decomposition mechanisms in mushroom-forming fungi.</title>
        <authorList>
            <person name="Floudas D."/>
            <person name="Bentzer J."/>
            <person name="Ahren D."/>
            <person name="Johansson T."/>
            <person name="Persson P."/>
            <person name="Tunlid A."/>
        </authorList>
    </citation>
    <scope>NUCLEOTIDE SEQUENCE [LARGE SCALE GENOMIC DNA]</scope>
    <source>
        <strain evidence="1 2">CBS 406.79</strain>
    </source>
</reference>
<organism evidence="1 2">
    <name type="scientific">Collybiopsis confluens</name>
    <dbReference type="NCBI Taxonomy" id="2823264"/>
    <lineage>
        <taxon>Eukaryota</taxon>
        <taxon>Fungi</taxon>
        <taxon>Dikarya</taxon>
        <taxon>Basidiomycota</taxon>
        <taxon>Agaricomycotina</taxon>
        <taxon>Agaricomycetes</taxon>
        <taxon>Agaricomycetidae</taxon>
        <taxon>Agaricales</taxon>
        <taxon>Marasmiineae</taxon>
        <taxon>Omphalotaceae</taxon>
        <taxon>Collybiopsis</taxon>
    </lineage>
</organism>
<name>A0A8H5HZL8_9AGAR</name>
<evidence type="ECO:0008006" key="3">
    <source>
        <dbReference type="Google" id="ProtNLM"/>
    </source>
</evidence>